<keyword evidence="1" id="KW-1133">Transmembrane helix</keyword>
<dbReference type="EMBL" id="JBHSFO010000001">
    <property type="protein sequence ID" value="MFC4602082.1"/>
    <property type="molecule type" value="Genomic_DNA"/>
</dbReference>
<comment type="caution">
    <text evidence="3">The sequence shown here is derived from an EMBL/GenBank/DDBJ whole genome shotgun (WGS) entry which is preliminary data.</text>
</comment>
<keyword evidence="1" id="KW-0812">Transmembrane</keyword>
<dbReference type="CDD" id="cd01610">
    <property type="entry name" value="PAP2_like"/>
    <property type="match status" value="1"/>
</dbReference>
<feature type="transmembrane region" description="Helical" evidence="1">
    <location>
        <begin position="175"/>
        <end position="197"/>
    </location>
</feature>
<dbReference type="InterPro" id="IPR000326">
    <property type="entry name" value="PAP2/HPO"/>
</dbReference>
<feature type="transmembrane region" description="Helical" evidence="1">
    <location>
        <begin position="230"/>
        <end position="251"/>
    </location>
</feature>
<organism evidence="3 4">
    <name type="scientific">Rhodococcus kronopolitis</name>
    <dbReference type="NCBI Taxonomy" id="1460226"/>
    <lineage>
        <taxon>Bacteria</taxon>
        <taxon>Bacillati</taxon>
        <taxon>Actinomycetota</taxon>
        <taxon>Actinomycetes</taxon>
        <taxon>Mycobacteriales</taxon>
        <taxon>Nocardiaceae</taxon>
        <taxon>Rhodococcus</taxon>
    </lineage>
</organism>
<keyword evidence="4" id="KW-1185">Reference proteome</keyword>
<feature type="transmembrane region" description="Helical" evidence="1">
    <location>
        <begin position="109"/>
        <end position="129"/>
    </location>
</feature>
<dbReference type="Proteomes" id="UP001595914">
    <property type="component" value="Unassembled WGS sequence"/>
</dbReference>
<feature type="transmembrane region" description="Helical" evidence="1">
    <location>
        <begin position="203"/>
        <end position="223"/>
    </location>
</feature>
<evidence type="ECO:0000313" key="4">
    <source>
        <dbReference type="Proteomes" id="UP001595914"/>
    </source>
</evidence>
<name>A0ABV9FK38_9NOCA</name>
<evidence type="ECO:0000259" key="2">
    <source>
        <dbReference type="Pfam" id="PF01569"/>
    </source>
</evidence>
<evidence type="ECO:0000313" key="3">
    <source>
        <dbReference type="EMBL" id="MFC4602082.1"/>
    </source>
</evidence>
<dbReference type="InterPro" id="IPR036938">
    <property type="entry name" value="PAP2/HPO_sf"/>
</dbReference>
<dbReference type="RefSeq" id="WP_378412969.1">
    <property type="nucleotide sequence ID" value="NZ_JBHSFO010000001.1"/>
</dbReference>
<dbReference type="Gene3D" id="1.20.144.10">
    <property type="entry name" value="Phosphatidic acid phosphatase type 2/haloperoxidase"/>
    <property type="match status" value="1"/>
</dbReference>
<gene>
    <name evidence="3" type="ORF">ACFO6S_00075</name>
</gene>
<feature type="transmembrane region" description="Helical" evidence="1">
    <location>
        <begin position="149"/>
        <end position="168"/>
    </location>
</feature>
<keyword evidence="1" id="KW-0472">Membrane</keyword>
<protein>
    <submittedName>
        <fullName evidence="3">Phosphatase PAP2 family protein</fullName>
    </submittedName>
</protein>
<proteinExistence type="predicted"/>
<reference evidence="4" key="1">
    <citation type="journal article" date="2019" name="Int. J. Syst. Evol. Microbiol.">
        <title>The Global Catalogue of Microorganisms (GCM) 10K type strain sequencing project: providing services to taxonomists for standard genome sequencing and annotation.</title>
        <authorList>
            <consortium name="The Broad Institute Genomics Platform"/>
            <consortium name="The Broad Institute Genome Sequencing Center for Infectious Disease"/>
            <person name="Wu L."/>
            <person name="Ma J."/>
        </authorList>
    </citation>
    <scope>NUCLEOTIDE SEQUENCE [LARGE SCALE GENOMIC DNA]</scope>
    <source>
        <strain evidence="4">CCUG 54520</strain>
    </source>
</reference>
<feature type="transmembrane region" description="Helical" evidence="1">
    <location>
        <begin position="84"/>
        <end position="102"/>
    </location>
</feature>
<dbReference type="SUPFAM" id="SSF48317">
    <property type="entry name" value="Acid phosphatase/Vanadium-dependent haloperoxidase"/>
    <property type="match status" value="1"/>
</dbReference>
<sequence>MGTPAWTATSGRDAFDRADVVTTAPERSRWTAIVVGATSAVGVAAVYLLLVGTAAGQRFDQDVFAAATSAQDGGSVPGVLRLDVMTNPLLWICVTAVVLVFGSAVRRPLAVAVALAVPVLSVVAARALRLGVLDRPQLDPDAPWPMANTFPSGHVAGAMGVALGLVLIAPGWMRLLGLVPCAVWVTLVSRDIMGAGWHRLSDVAGSVLLATAVAGLGAALVAADGRRMELSARLVAVVGTPVATVVVAGVLDPRPLGVLTVVLAVGVSVPMAVFVSATRAVAPGSPPPPT</sequence>
<feature type="transmembrane region" description="Helical" evidence="1">
    <location>
        <begin position="257"/>
        <end position="277"/>
    </location>
</feature>
<dbReference type="Pfam" id="PF01569">
    <property type="entry name" value="PAP2"/>
    <property type="match status" value="1"/>
</dbReference>
<feature type="transmembrane region" description="Helical" evidence="1">
    <location>
        <begin position="30"/>
        <end position="50"/>
    </location>
</feature>
<evidence type="ECO:0000256" key="1">
    <source>
        <dbReference type="SAM" id="Phobius"/>
    </source>
</evidence>
<feature type="domain" description="Phosphatidic acid phosphatase type 2/haloperoxidase" evidence="2">
    <location>
        <begin position="147"/>
        <end position="221"/>
    </location>
</feature>
<accession>A0ABV9FK38</accession>